<accession>A0ABZ2LRT3</accession>
<dbReference type="Gene3D" id="3.40.50.2300">
    <property type="match status" value="1"/>
</dbReference>
<dbReference type="Pfam" id="PF00158">
    <property type="entry name" value="Sigma54_activat"/>
    <property type="match status" value="1"/>
</dbReference>
<dbReference type="Gene3D" id="3.40.50.300">
    <property type="entry name" value="P-loop containing nucleotide triphosphate hydrolases"/>
    <property type="match status" value="1"/>
</dbReference>
<evidence type="ECO:0000256" key="6">
    <source>
        <dbReference type="PROSITE-ProRule" id="PRU00169"/>
    </source>
</evidence>
<dbReference type="InterPro" id="IPR058031">
    <property type="entry name" value="AAA_lid_NorR"/>
</dbReference>
<name>A0ABZ2LRT3_9BACT</name>
<dbReference type="InterPro" id="IPR025943">
    <property type="entry name" value="Sigma_54_int_dom_ATP-bd_2"/>
</dbReference>
<evidence type="ECO:0000256" key="2">
    <source>
        <dbReference type="ARBA" id="ARBA00022840"/>
    </source>
</evidence>
<dbReference type="PROSITE" id="PS00675">
    <property type="entry name" value="SIGMA54_INTERACT_1"/>
    <property type="match status" value="1"/>
</dbReference>
<dbReference type="InterPro" id="IPR001789">
    <property type="entry name" value="Sig_transdc_resp-reg_receiver"/>
</dbReference>
<dbReference type="SUPFAM" id="SSF52540">
    <property type="entry name" value="P-loop containing nucleoside triphosphate hydrolases"/>
    <property type="match status" value="1"/>
</dbReference>
<reference evidence="10 11" key="1">
    <citation type="submission" date="2021-12" db="EMBL/GenBank/DDBJ databases">
        <title>Discovery of the Pendulisporaceae a myxobacterial family with distinct sporulation behavior and unique specialized metabolism.</title>
        <authorList>
            <person name="Garcia R."/>
            <person name="Popoff A."/>
            <person name="Bader C.D."/>
            <person name="Loehr J."/>
            <person name="Walesch S."/>
            <person name="Walt C."/>
            <person name="Boldt J."/>
            <person name="Bunk B."/>
            <person name="Haeckl F.J.F.P.J."/>
            <person name="Gunesch A.P."/>
            <person name="Birkelbach J."/>
            <person name="Nuebel U."/>
            <person name="Pietschmann T."/>
            <person name="Bach T."/>
            <person name="Mueller R."/>
        </authorList>
    </citation>
    <scope>NUCLEOTIDE SEQUENCE [LARGE SCALE GENOMIC DNA]</scope>
    <source>
        <strain evidence="10 11">MSr11954</strain>
    </source>
</reference>
<evidence type="ECO:0000313" key="11">
    <source>
        <dbReference type="Proteomes" id="UP001370348"/>
    </source>
</evidence>
<feature type="modified residue" description="4-aspartylphosphate" evidence="6">
    <location>
        <position position="55"/>
    </location>
</feature>
<protein>
    <submittedName>
        <fullName evidence="10">Sigma-54 dependent transcriptional regulator</fullName>
    </submittedName>
</protein>
<evidence type="ECO:0000256" key="1">
    <source>
        <dbReference type="ARBA" id="ARBA00022741"/>
    </source>
</evidence>
<dbReference type="SMART" id="SM00382">
    <property type="entry name" value="AAA"/>
    <property type="match status" value="1"/>
</dbReference>
<dbReference type="InterPro" id="IPR025662">
    <property type="entry name" value="Sigma_54_int_dom_ATP-bd_1"/>
</dbReference>
<evidence type="ECO:0000313" key="10">
    <source>
        <dbReference type="EMBL" id="WXB12314.1"/>
    </source>
</evidence>
<dbReference type="Pfam" id="PF00072">
    <property type="entry name" value="Response_reg"/>
    <property type="match status" value="1"/>
</dbReference>
<evidence type="ECO:0000259" key="9">
    <source>
        <dbReference type="PROSITE" id="PS50110"/>
    </source>
</evidence>
<dbReference type="SMART" id="SM00448">
    <property type="entry name" value="REC"/>
    <property type="match status" value="1"/>
</dbReference>
<dbReference type="RefSeq" id="WP_394821936.1">
    <property type="nucleotide sequence ID" value="NZ_CP089984.1"/>
</dbReference>
<dbReference type="Gene3D" id="1.10.10.60">
    <property type="entry name" value="Homeodomain-like"/>
    <property type="match status" value="1"/>
</dbReference>
<proteinExistence type="predicted"/>
<keyword evidence="2" id="KW-0067">ATP-binding</keyword>
<feature type="compositionally biased region" description="Basic and acidic residues" evidence="7">
    <location>
        <begin position="441"/>
        <end position="476"/>
    </location>
</feature>
<dbReference type="PROSITE" id="PS00676">
    <property type="entry name" value="SIGMA54_INTERACT_2"/>
    <property type="match status" value="1"/>
</dbReference>
<feature type="domain" description="Sigma-54 factor interaction" evidence="8">
    <location>
        <begin position="161"/>
        <end position="390"/>
    </location>
</feature>
<evidence type="ECO:0000256" key="4">
    <source>
        <dbReference type="ARBA" id="ARBA00023125"/>
    </source>
</evidence>
<evidence type="ECO:0000259" key="8">
    <source>
        <dbReference type="PROSITE" id="PS50045"/>
    </source>
</evidence>
<dbReference type="InterPro" id="IPR002078">
    <property type="entry name" value="Sigma_54_int"/>
</dbReference>
<dbReference type="InterPro" id="IPR027417">
    <property type="entry name" value="P-loop_NTPase"/>
</dbReference>
<dbReference type="SUPFAM" id="SSF46689">
    <property type="entry name" value="Homeodomain-like"/>
    <property type="match status" value="1"/>
</dbReference>
<keyword evidence="4" id="KW-0238">DNA-binding</keyword>
<dbReference type="PANTHER" id="PTHR32071:SF117">
    <property type="entry name" value="PTS-DEPENDENT DIHYDROXYACETONE KINASE OPERON REGULATORY PROTEIN-RELATED"/>
    <property type="match status" value="1"/>
</dbReference>
<feature type="domain" description="Response regulatory" evidence="9">
    <location>
        <begin position="7"/>
        <end position="121"/>
    </location>
</feature>
<dbReference type="InterPro" id="IPR009057">
    <property type="entry name" value="Homeodomain-like_sf"/>
</dbReference>
<dbReference type="PROSITE" id="PS00688">
    <property type="entry name" value="SIGMA54_INTERACT_3"/>
    <property type="match status" value="1"/>
</dbReference>
<dbReference type="CDD" id="cd00009">
    <property type="entry name" value="AAA"/>
    <property type="match status" value="1"/>
</dbReference>
<sequence length="555" mass="61295">MTTGRAKVLYADDEDDVRDVFNVVFSADFDVTCVAGGEEALTAMSHETFDVLVTDMRMDPMRGSELLARAYDQFRDTQRILLTGYSDHDDLAEAVNQGHVFAYVQKPWDAEQLRLTIQRAVEQGRLESENRRLVQELLIANARLKDDLESVARAVPPRPRLQVTSPPMAKVFEQVIAVAGTEASVLLYGETGVGKELVAAAIHERSPRKRARFVAQNLAALPPELMTSELFGHSRGASTGAQPLRRGLFELADGGTLFLDEIGEAPLSLQSMLLRALEAREIWPVGATEPRRIDVRIIAATNRDLLADAKEGLFRLDLYYRLAVAPIYIPPLRERPGDVRGLGAPMLEAAARRMGRMLPRLTDLAWAALERHTWPGNVRELSNLMERLAIYHAGHEVEADELGLGPGFSFAPHQMPATSPWGGPAVSSASRITVPPSSREPLSREPLSREPSSREPSSRDFSSRDLSSRDPRELREPVPSSARRNEKVEAVDGDDGATLVLRVPETGTTFDDIEREILVQILARAEGNQSRAARSLGLSESTLRSRLKRLGLKGQ</sequence>
<feature type="region of interest" description="Disordered" evidence="7">
    <location>
        <begin position="415"/>
        <end position="493"/>
    </location>
</feature>
<keyword evidence="3" id="KW-0805">Transcription regulation</keyword>
<evidence type="ECO:0000256" key="5">
    <source>
        <dbReference type="ARBA" id="ARBA00023163"/>
    </source>
</evidence>
<dbReference type="PROSITE" id="PS50045">
    <property type="entry name" value="SIGMA54_INTERACT_4"/>
    <property type="match status" value="1"/>
</dbReference>
<dbReference type="Pfam" id="PF25601">
    <property type="entry name" value="AAA_lid_14"/>
    <property type="match status" value="1"/>
</dbReference>
<dbReference type="PROSITE" id="PS50110">
    <property type="entry name" value="RESPONSE_REGULATORY"/>
    <property type="match status" value="1"/>
</dbReference>
<dbReference type="PANTHER" id="PTHR32071">
    <property type="entry name" value="TRANSCRIPTIONAL REGULATORY PROTEIN"/>
    <property type="match status" value="1"/>
</dbReference>
<dbReference type="InterPro" id="IPR003593">
    <property type="entry name" value="AAA+_ATPase"/>
</dbReference>
<gene>
    <name evidence="10" type="ORF">LZC94_31255</name>
</gene>
<keyword evidence="6" id="KW-0597">Phosphoprotein</keyword>
<dbReference type="Pfam" id="PF02954">
    <property type="entry name" value="HTH_8"/>
    <property type="match status" value="1"/>
</dbReference>
<keyword evidence="11" id="KW-1185">Reference proteome</keyword>
<dbReference type="SUPFAM" id="SSF52172">
    <property type="entry name" value="CheY-like"/>
    <property type="match status" value="1"/>
</dbReference>
<dbReference type="EMBL" id="CP089984">
    <property type="protein sequence ID" value="WXB12314.1"/>
    <property type="molecule type" value="Genomic_DNA"/>
</dbReference>
<dbReference type="InterPro" id="IPR011006">
    <property type="entry name" value="CheY-like_superfamily"/>
</dbReference>
<dbReference type="Proteomes" id="UP001370348">
    <property type="component" value="Chromosome"/>
</dbReference>
<evidence type="ECO:0000256" key="3">
    <source>
        <dbReference type="ARBA" id="ARBA00023015"/>
    </source>
</evidence>
<dbReference type="InterPro" id="IPR002197">
    <property type="entry name" value="HTH_Fis"/>
</dbReference>
<dbReference type="Gene3D" id="1.10.8.60">
    <property type="match status" value="1"/>
</dbReference>
<evidence type="ECO:0000256" key="7">
    <source>
        <dbReference type="SAM" id="MobiDB-lite"/>
    </source>
</evidence>
<keyword evidence="1" id="KW-0547">Nucleotide-binding</keyword>
<organism evidence="10 11">
    <name type="scientific">Pendulispora albinea</name>
    <dbReference type="NCBI Taxonomy" id="2741071"/>
    <lineage>
        <taxon>Bacteria</taxon>
        <taxon>Pseudomonadati</taxon>
        <taxon>Myxococcota</taxon>
        <taxon>Myxococcia</taxon>
        <taxon>Myxococcales</taxon>
        <taxon>Sorangiineae</taxon>
        <taxon>Pendulisporaceae</taxon>
        <taxon>Pendulispora</taxon>
    </lineage>
</organism>
<dbReference type="InterPro" id="IPR025944">
    <property type="entry name" value="Sigma_54_int_dom_CS"/>
</dbReference>
<dbReference type="PRINTS" id="PR01590">
    <property type="entry name" value="HTHFIS"/>
</dbReference>
<keyword evidence="5" id="KW-0804">Transcription</keyword>